<evidence type="ECO:0000313" key="3">
    <source>
        <dbReference type="Proteomes" id="UP000784294"/>
    </source>
</evidence>
<dbReference type="Proteomes" id="UP000784294">
    <property type="component" value="Unassembled WGS sequence"/>
</dbReference>
<name>A0A448XJT3_9PLAT</name>
<keyword evidence="3" id="KW-1185">Reference proteome</keyword>
<dbReference type="EMBL" id="CAAALY010257539">
    <property type="protein sequence ID" value="VEL38319.1"/>
    <property type="molecule type" value="Genomic_DNA"/>
</dbReference>
<feature type="compositionally biased region" description="Basic and acidic residues" evidence="1">
    <location>
        <begin position="42"/>
        <end position="62"/>
    </location>
</feature>
<protein>
    <submittedName>
        <fullName evidence="2">Uncharacterized protein</fullName>
    </submittedName>
</protein>
<feature type="region of interest" description="Disordered" evidence="1">
    <location>
        <begin position="42"/>
        <end position="63"/>
    </location>
</feature>
<proteinExistence type="predicted"/>
<organism evidence="2 3">
    <name type="scientific">Protopolystoma xenopodis</name>
    <dbReference type="NCBI Taxonomy" id="117903"/>
    <lineage>
        <taxon>Eukaryota</taxon>
        <taxon>Metazoa</taxon>
        <taxon>Spiralia</taxon>
        <taxon>Lophotrochozoa</taxon>
        <taxon>Platyhelminthes</taxon>
        <taxon>Monogenea</taxon>
        <taxon>Polyopisthocotylea</taxon>
        <taxon>Polystomatidea</taxon>
        <taxon>Polystomatidae</taxon>
        <taxon>Protopolystoma</taxon>
    </lineage>
</organism>
<accession>A0A448XJT3</accession>
<dbReference type="AlphaFoldDB" id="A0A448XJT3"/>
<reference evidence="2" key="1">
    <citation type="submission" date="2018-11" db="EMBL/GenBank/DDBJ databases">
        <authorList>
            <consortium name="Pathogen Informatics"/>
        </authorList>
    </citation>
    <scope>NUCLEOTIDE SEQUENCE</scope>
</reference>
<sequence length="124" mass="13852">MARLTLNVTATSSLPHYGAVKIVVGLDLVADAVQARQKVELRGGENHNRTRLPRSDSSDQLHRRISSSDTLSVEMEMHTLQVCIPQVQIVPMLHVLMNHQLVITAAETLKSPRQCCCCCCYYCF</sequence>
<evidence type="ECO:0000313" key="2">
    <source>
        <dbReference type="EMBL" id="VEL38319.1"/>
    </source>
</evidence>
<gene>
    <name evidence="2" type="ORF">PXEA_LOCUS31759</name>
</gene>
<comment type="caution">
    <text evidence="2">The sequence shown here is derived from an EMBL/GenBank/DDBJ whole genome shotgun (WGS) entry which is preliminary data.</text>
</comment>
<evidence type="ECO:0000256" key="1">
    <source>
        <dbReference type="SAM" id="MobiDB-lite"/>
    </source>
</evidence>